<sequence>MSSLNLKGLARLAIVAGLSLGLSACFRPLYGPTASGETVQTILSSIEVPELKWADQQARVGHYIRSEIIYALNGSGAEVPKRYVLSLSLSQTLQSPIVDTVTGRAQTATIAGNLTYTLTSKDGGKTIATGTATSYATYERFPQRFATVRAARDAEIRLAKALADQVKTRIAMELATTS</sequence>
<evidence type="ECO:0000313" key="1">
    <source>
        <dbReference type="EMBL" id="MBZ6077008.1"/>
    </source>
</evidence>
<dbReference type="Proteomes" id="UP000704176">
    <property type="component" value="Unassembled WGS sequence"/>
</dbReference>
<dbReference type="EMBL" id="JAIRBM010000008">
    <property type="protein sequence ID" value="MBZ6077008.1"/>
    <property type="molecule type" value="Genomic_DNA"/>
</dbReference>
<organism evidence="1 2">
    <name type="scientific">Microvirga puerhi</name>
    <dbReference type="NCBI Taxonomy" id="2876078"/>
    <lineage>
        <taxon>Bacteria</taxon>
        <taxon>Pseudomonadati</taxon>
        <taxon>Pseudomonadota</taxon>
        <taxon>Alphaproteobacteria</taxon>
        <taxon>Hyphomicrobiales</taxon>
        <taxon>Methylobacteriaceae</taxon>
        <taxon>Microvirga</taxon>
    </lineage>
</organism>
<dbReference type="PROSITE" id="PS51257">
    <property type="entry name" value="PROKAR_LIPOPROTEIN"/>
    <property type="match status" value="1"/>
</dbReference>
<dbReference type="Gene3D" id="3.30.160.150">
    <property type="entry name" value="Lipoprotein like domain"/>
    <property type="match status" value="1"/>
</dbReference>
<reference evidence="1 2" key="1">
    <citation type="submission" date="2021-09" db="EMBL/GenBank/DDBJ databases">
        <title>The complete genome sequence of a new microorganism.</title>
        <authorList>
            <person name="Zi Z."/>
        </authorList>
    </citation>
    <scope>NUCLEOTIDE SEQUENCE [LARGE SCALE GENOMIC DNA]</scope>
    <source>
        <strain evidence="1 2">WGZ8</strain>
    </source>
</reference>
<comment type="caution">
    <text evidence="1">The sequence shown here is derived from an EMBL/GenBank/DDBJ whole genome shotgun (WGS) entry which is preliminary data.</text>
</comment>
<accession>A0ABS7VNA3</accession>
<evidence type="ECO:0000313" key="2">
    <source>
        <dbReference type="Proteomes" id="UP000704176"/>
    </source>
</evidence>
<dbReference type="RefSeq" id="WP_224313333.1">
    <property type="nucleotide sequence ID" value="NZ_JAIRBM010000008.1"/>
</dbReference>
<name>A0ABS7VNA3_9HYPH</name>
<gene>
    <name evidence="1" type="primary">lptE</name>
    <name evidence="1" type="ORF">K9B37_12045</name>
</gene>
<keyword evidence="2" id="KW-1185">Reference proteome</keyword>
<keyword evidence="1" id="KW-0449">Lipoprotein</keyword>
<protein>
    <submittedName>
        <fullName evidence="1">LPS assembly lipoprotein LptE</fullName>
    </submittedName>
</protein>
<proteinExistence type="predicted"/>